<dbReference type="PANTHER" id="PTHR30146:SF109">
    <property type="entry name" value="HTH-TYPE TRANSCRIPTIONAL REGULATOR GALS"/>
    <property type="match status" value="1"/>
</dbReference>
<dbReference type="InterPro" id="IPR028082">
    <property type="entry name" value="Peripla_BP_I"/>
</dbReference>
<accession>A0ABS5L6Z3</accession>
<dbReference type="InterPro" id="IPR010982">
    <property type="entry name" value="Lambda_DNA-bd_dom_sf"/>
</dbReference>
<dbReference type="Pfam" id="PF00356">
    <property type="entry name" value="LacI"/>
    <property type="match status" value="1"/>
</dbReference>
<feature type="domain" description="HTH lacI-type" evidence="4">
    <location>
        <begin position="11"/>
        <end position="65"/>
    </location>
</feature>
<comment type="caution">
    <text evidence="5">The sequence shown here is derived from an EMBL/GenBank/DDBJ whole genome shotgun (WGS) entry which is preliminary data.</text>
</comment>
<dbReference type="Gene3D" id="1.10.260.40">
    <property type="entry name" value="lambda repressor-like DNA-binding domains"/>
    <property type="match status" value="1"/>
</dbReference>
<dbReference type="SMART" id="SM00354">
    <property type="entry name" value="HTH_LACI"/>
    <property type="match status" value="1"/>
</dbReference>
<dbReference type="Gene3D" id="3.40.50.2300">
    <property type="match status" value="2"/>
</dbReference>
<proteinExistence type="predicted"/>
<dbReference type="EMBL" id="JAAFYZ010000308">
    <property type="protein sequence ID" value="MBS2554005.1"/>
    <property type="molecule type" value="Genomic_DNA"/>
</dbReference>
<dbReference type="PROSITE" id="PS50932">
    <property type="entry name" value="HTH_LACI_2"/>
    <property type="match status" value="1"/>
</dbReference>
<dbReference type="CDD" id="cd06292">
    <property type="entry name" value="PBP1_AglR_RafR-like"/>
    <property type="match status" value="1"/>
</dbReference>
<evidence type="ECO:0000256" key="2">
    <source>
        <dbReference type="ARBA" id="ARBA00023125"/>
    </source>
</evidence>
<keyword evidence="2 5" id="KW-0238">DNA-binding</keyword>
<dbReference type="SUPFAM" id="SSF47413">
    <property type="entry name" value="lambda repressor-like DNA-binding domains"/>
    <property type="match status" value="1"/>
</dbReference>
<keyword evidence="6" id="KW-1185">Reference proteome</keyword>
<evidence type="ECO:0000256" key="3">
    <source>
        <dbReference type="ARBA" id="ARBA00023163"/>
    </source>
</evidence>
<dbReference type="RefSeq" id="WP_212021091.1">
    <property type="nucleotide sequence ID" value="NZ_JAAFYZ010000308.1"/>
</dbReference>
<evidence type="ECO:0000256" key="1">
    <source>
        <dbReference type="ARBA" id="ARBA00023015"/>
    </source>
</evidence>
<evidence type="ECO:0000259" key="4">
    <source>
        <dbReference type="PROSITE" id="PS50932"/>
    </source>
</evidence>
<dbReference type="Proteomes" id="UP000730482">
    <property type="component" value="Unassembled WGS sequence"/>
</dbReference>
<dbReference type="GO" id="GO:0003677">
    <property type="term" value="F:DNA binding"/>
    <property type="evidence" value="ECO:0007669"/>
    <property type="project" value="UniProtKB-KW"/>
</dbReference>
<protein>
    <submittedName>
        <fullName evidence="5">LacI family DNA-binding transcriptional regulator</fullName>
    </submittedName>
</protein>
<evidence type="ECO:0000313" key="5">
    <source>
        <dbReference type="EMBL" id="MBS2554005.1"/>
    </source>
</evidence>
<keyword evidence="1" id="KW-0805">Transcription regulation</keyword>
<dbReference type="PANTHER" id="PTHR30146">
    <property type="entry name" value="LACI-RELATED TRANSCRIPTIONAL REPRESSOR"/>
    <property type="match status" value="1"/>
</dbReference>
<gene>
    <name evidence="5" type="ORF">KGQ19_44845</name>
</gene>
<dbReference type="InterPro" id="IPR000843">
    <property type="entry name" value="HTH_LacI"/>
</dbReference>
<organism evidence="5 6">
    <name type="scientific">Catenulispora pinistramenti</name>
    <dbReference type="NCBI Taxonomy" id="2705254"/>
    <lineage>
        <taxon>Bacteria</taxon>
        <taxon>Bacillati</taxon>
        <taxon>Actinomycetota</taxon>
        <taxon>Actinomycetes</taxon>
        <taxon>Catenulisporales</taxon>
        <taxon>Catenulisporaceae</taxon>
        <taxon>Catenulispora</taxon>
    </lineage>
</organism>
<dbReference type="InterPro" id="IPR046335">
    <property type="entry name" value="LacI/GalR-like_sensor"/>
</dbReference>
<keyword evidence="3" id="KW-0804">Transcription</keyword>
<dbReference type="SUPFAM" id="SSF53822">
    <property type="entry name" value="Periplasmic binding protein-like I"/>
    <property type="match status" value="1"/>
</dbReference>
<reference evidence="5 6" key="1">
    <citation type="submission" date="2020-02" db="EMBL/GenBank/DDBJ databases">
        <title>Acidophilic actinobacteria isolated from forest soil.</title>
        <authorList>
            <person name="Golinska P."/>
        </authorList>
    </citation>
    <scope>NUCLEOTIDE SEQUENCE [LARGE SCALE GENOMIC DNA]</scope>
    <source>
        <strain evidence="5 6">NL8</strain>
    </source>
</reference>
<sequence>MSQPEQLPARPTIKSVARHAQVSYQTVSNALNAPERLRPDTLTRVLRAVEELGYRPTQAARNLRLQTTRLIGFRSTRSDGQGVSSIESRFLYALTSAARDRGYGVILFAADGDEDEIAMFEDLVSRGAVDGFVLSGSHRHDPRTAWLAEREVPFVSFGRPWEKTSFDYSWLDVDGHAGTVAATEHLAANGHRRIGFIGWPEGSEVGDDRYAGYLAAAADLGLPTRGLTVRGLDGIGAGTQLAAGLLGKAHPPTAFVCVSDAMAVGAMHAIEHRGLAVGRDVAVIGFDDSPLATVVQPAMSSVRQPLESIARRCVDLLLDRIDDPRSAVLTSVVEPTVIARGSSNPDHPSPPDGA</sequence>
<evidence type="ECO:0000313" key="6">
    <source>
        <dbReference type="Proteomes" id="UP000730482"/>
    </source>
</evidence>
<name>A0ABS5L6Z3_9ACTN</name>
<dbReference type="CDD" id="cd01392">
    <property type="entry name" value="HTH_LacI"/>
    <property type="match status" value="1"/>
</dbReference>
<dbReference type="Pfam" id="PF13377">
    <property type="entry name" value="Peripla_BP_3"/>
    <property type="match status" value="1"/>
</dbReference>